<keyword evidence="3" id="KW-1185">Reference proteome</keyword>
<dbReference type="RefSeq" id="WP_125032201.1">
    <property type="nucleotide sequence ID" value="NZ_JAPXVP010000035.1"/>
</dbReference>
<dbReference type="EMBL" id="QQWG01000039">
    <property type="protein sequence ID" value="RRG18954.1"/>
    <property type="molecule type" value="Genomic_DNA"/>
</dbReference>
<feature type="transmembrane region" description="Helical" evidence="1">
    <location>
        <begin position="112"/>
        <end position="131"/>
    </location>
</feature>
<feature type="transmembrane region" description="Helical" evidence="1">
    <location>
        <begin position="84"/>
        <end position="100"/>
    </location>
</feature>
<evidence type="ECO:0000256" key="1">
    <source>
        <dbReference type="SAM" id="Phobius"/>
    </source>
</evidence>
<comment type="caution">
    <text evidence="2">The sequence shown here is derived from an EMBL/GenBank/DDBJ whole genome shotgun (WGS) entry which is preliminary data.</text>
</comment>
<gene>
    <name evidence="2" type="ORF">DWB61_17525</name>
</gene>
<sequence>MNRELVKSLEAETSEKLFYYFKHDGSIDFEKKIIAGKILNDKSFDKAKLLHEKEIIVDSILNELKISESSDYLRKKSRKEINKNIYFWLGFILIFLTLEVKDYWVDKEAFELTSLLIIILTGLIFFTYKALNYKKTLSKLINSGVKNNELLRLRLSLIETEWDF</sequence>
<keyword evidence="1" id="KW-1133">Transmembrane helix</keyword>
<evidence type="ECO:0000313" key="3">
    <source>
        <dbReference type="Proteomes" id="UP000285794"/>
    </source>
</evidence>
<reference evidence="2 3" key="1">
    <citation type="submission" date="2018-07" db="EMBL/GenBank/DDBJ databases">
        <title>Draft genome sequence of Ancylomarina sp. M1P.</title>
        <authorList>
            <person name="Yadav S."/>
            <person name="Villanueva L."/>
            <person name="Damste J.S.S."/>
        </authorList>
    </citation>
    <scope>NUCLEOTIDE SEQUENCE [LARGE SCALE GENOMIC DNA]</scope>
    <source>
        <strain evidence="2 3">M1P</strain>
    </source>
</reference>
<keyword evidence="1" id="KW-0472">Membrane</keyword>
<proteinExistence type="predicted"/>
<dbReference type="AlphaFoldDB" id="A0A425XWE0"/>
<dbReference type="Proteomes" id="UP000285794">
    <property type="component" value="Unassembled WGS sequence"/>
</dbReference>
<protein>
    <submittedName>
        <fullName evidence="2">Uncharacterized protein</fullName>
    </submittedName>
</protein>
<evidence type="ECO:0000313" key="2">
    <source>
        <dbReference type="EMBL" id="RRG18954.1"/>
    </source>
</evidence>
<name>A0A425XWE0_9BACT</name>
<accession>A0A425XWE0</accession>
<dbReference type="OrthoDB" id="1117899at2"/>
<keyword evidence="1" id="KW-0812">Transmembrane</keyword>
<organism evidence="2 3">
    <name type="scientific">Ancylomarina euxinus</name>
    <dbReference type="NCBI Taxonomy" id="2283627"/>
    <lineage>
        <taxon>Bacteria</taxon>
        <taxon>Pseudomonadati</taxon>
        <taxon>Bacteroidota</taxon>
        <taxon>Bacteroidia</taxon>
        <taxon>Marinilabiliales</taxon>
        <taxon>Marinifilaceae</taxon>
        <taxon>Ancylomarina</taxon>
    </lineage>
</organism>